<dbReference type="EMBL" id="BRZM01002050">
    <property type="protein sequence ID" value="GLD74195.1"/>
    <property type="molecule type" value="Genomic_DNA"/>
</dbReference>
<evidence type="ECO:0000256" key="1">
    <source>
        <dbReference type="ARBA" id="ARBA00022527"/>
    </source>
</evidence>
<evidence type="ECO:0000256" key="6">
    <source>
        <dbReference type="SAM" id="MobiDB-lite"/>
    </source>
</evidence>
<feature type="compositionally biased region" description="Basic and acidic residues" evidence="6">
    <location>
        <begin position="7"/>
        <end position="20"/>
    </location>
</feature>
<dbReference type="PROSITE" id="PS51285">
    <property type="entry name" value="AGC_KINASE_CTER"/>
    <property type="match status" value="1"/>
</dbReference>
<dbReference type="Gene3D" id="3.30.200.20">
    <property type="entry name" value="Phosphorylase Kinase, domain 1"/>
    <property type="match status" value="1"/>
</dbReference>
<feature type="region of interest" description="Disordered" evidence="6">
    <location>
        <begin position="1"/>
        <end position="25"/>
    </location>
</feature>
<dbReference type="AlphaFoldDB" id="A0AAD3NM13"/>
<protein>
    <submittedName>
        <fullName evidence="8">Protein kinase C beta type-like isoform X2</fullName>
    </submittedName>
</protein>
<name>A0AAD3NM13_LATJO</name>
<evidence type="ECO:0000256" key="5">
    <source>
        <dbReference type="ARBA" id="ARBA00022840"/>
    </source>
</evidence>
<dbReference type="InterPro" id="IPR017892">
    <property type="entry name" value="Pkinase_C"/>
</dbReference>
<proteinExistence type="predicted"/>
<dbReference type="Pfam" id="PF00433">
    <property type="entry name" value="Pkinase_C"/>
    <property type="match status" value="1"/>
</dbReference>
<keyword evidence="9" id="KW-1185">Reference proteome</keyword>
<evidence type="ECO:0000259" key="7">
    <source>
        <dbReference type="PROSITE" id="PS51285"/>
    </source>
</evidence>
<sequence length="124" mass="14007">MVTRSYHKFERGEGGSREAHGLVSPPSSCASMTAMEIRTGQASLFQLTMVLGKGARKIRKLENKEVQPPFKPKVKSRCDVGNFDKEFTKMAVELTPTDKLFIMNLDQNEFQGFSYTNPEFIIQV</sequence>
<evidence type="ECO:0000256" key="4">
    <source>
        <dbReference type="ARBA" id="ARBA00022777"/>
    </source>
</evidence>
<evidence type="ECO:0000256" key="3">
    <source>
        <dbReference type="ARBA" id="ARBA00022741"/>
    </source>
</evidence>
<keyword evidence="4 8" id="KW-0418">Kinase</keyword>
<organism evidence="8 9">
    <name type="scientific">Lates japonicus</name>
    <name type="common">Japanese lates</name>
    <dbReference type="NCBI Taxonomy" id="270547"/>
    <lineage>
        <taxon>Eukaryota</taxon>
        <taxon>Metazoa</taxon>
        <taxon>Chordata</taxon>
        <taxon>Craniata</taxon>
        <taxon>Vertebrata</taxon>
        <taxon>Euteleostomi</taxon>
        <taxon>Actinopterygii</taxon>
        <taxon>Neopterygii</taxon>
        <taxon>Teleostei</taxon>
        <taxon>Neoteleostei</taxon>
        <taxon>Acanthomorphata</taxon>
        <taxon>Carangaria</taxon>
        <taxon>Carangaria incertae sedis</taxon>
        <taxon>Centropomidae</taxon>
        <taxon>Lates</taxon>
    </lineage>
</organism>
<keyword evidence="5" id="KW-0067">ATP-binding</keyword>
<comment type="caution">
    <text evidence="8">The sequence shown here is derived from an EMBL/GenBank/DDBJ whole genome shotgun (WGS) entry which is preliminary data.</text>
</comment>
<feature type="domain" description="AGC-kinase C-terminal" evidence="7">
    <location>
        <begin position="54"/>
        <end position="124"/>
    </location>
</feature>
<dbReference type="InterPro" id="IPR000961">
    <property type="entry name" value="AGC-kinase_C"/>
</dbReference>
<keyword evidence="2" id="KW-0808">Transferase</keyword>
<accession>A0AAD3NM13</accession>
<evidence type="ECO:0000313" key="8">
    <source>
        <dbReference type="EMBL" id="GLD74195.1"/>
    </source>
</evidence>
<dbReference type="Proteomes" id="UP001279410">
    <property type="component" value="Unassembled WGS sequence"/>
</dbReference>
<gene>
    <name evidence="8" type="ORF">AKAME5_002552300</name>
</gene>
<dbReference type="SMART" id="SM00133">
    <property type="entry name" value="S_TK_X"/>
    <property type="match status" value="1"/>
</dbReference>
<evidence type="ECO:0000313" key="9">
    <source>
        <dbReference type="Proteomes" id="UP001279410"/>
    </source>
</evidence>
<reference evidence="8" key="1">
    <citation type="submission" date="2022-08" db="EMBL/GenBank/DDBJ databases">
        <title>Genome sequencing of akame (Lates japonicus).</title>
        <authorList>
            <person name="Hashiguchi Y."/>
            <person name="Takahashi H."/>
        </authorList>
    </citation>
    <scope>NUCLEOTIDE SEQUENCE</scope>
    <source>
        <strain evidence="8">Kochi</strain>
    </source>
</reference>
<dbReference type="GO" id="GO:0004674">
    <property type="term" value="F:protein serine/threonine kinase activity"/>
    <property type="evidence" value="ECO:0007669"/>
    <property type="project" value="UniProtKB-KW"/>
</dbReference>
<evidence type="ECO:0000256" key="2">
    <source>
        <dbReference type="ARBA" id="ARBA00022679"/>
    </source>
</evidence>
<dbReference type="GO" id="GO:0005524">
    <property type="term" value="F:ATP binding"/>
    <property type="evidence" value="ECO:0007669"/>
    <property type="project" value="UniProtKB-KW"/>
</dbReference>
<keyword evidence="3" id="KW-0547">Nucleotide-binding</keyword>
<keyword evidence="1" id="KW-0723">Serine/threonine-protein kinase</keyword>